<reference evidence="2 3" key="1">
    <citation type="submission" date="2020-07" db="EMBL/GenBank/DDBJ databases">
        <title>Sequencing the genomes of 1000 actinobacteria strains.</title>
        <authorList>
            <person name="Klenk H.-P."/>
        </authorList>
    </citation>
    <scope>NUCLEOTIDE SEQUENCE [LARGE SCALE GENOMIC DNA]</scope>
    <source>
        <strain evidence="2 3">DSM 45763</strain>
    </source>
</reference>
<dbReference type="RefSeq" id="WP_179821414.1">
    <property type="nucleotide sequence ID" value="NZ_JACCCO010000001.1"/>
</dbReference>
<feature type="region of interest" description="Disordered" evidence="1">
    <location>
        <begin position="1"/>
        <end position="24"/>
    </location>
</feature>
<dbReference type="EMBL" id="JACCCO010000001">
    <property type="protein sequence ID" value="NYF41012.1"/>
    <property type="molecule type" value="Genomic_DNA"/>
</dbReference>
<sequence>MATPGTASDSLSVSLPSLEEVRPGPVTPPLLRTGFASPGTPNYRFCVDSVKRKYLDRYGAVVTPGPDLFVTAWDGARDSPTSGRILGVAGLTTAAGRRLLSENYLDVPVERACADLVPGTHVDRRRVVEMGPIASFHPGAGLFLMRALPGIALHLGYDFLLSTLTEKLHDVARVAGWEFHTLTNARRADLAGTGGTDWGTYYSAKPRTGILRCGRDVAPRAAG</sequence>
<organism evidence="2 3">
    <name type="scientific">Streptosporangium sandarakinum</name>
    <dbReference type="NCBI Taxonomy" id="1260955"/>
    <lineage>
        <taxon>Bacteria</taxon>
        <taxon>Bacillati</taxon>
        <taxon>Actinomycetota</taxon>
        <taxon>Actinomycetes</taxon>
        <taxon>Streptosporangiales</taxon>
        <taxon>Streptosporangiaceae</taxon>
        <taxon>Streptosporangium</taxon>
    </lineage>
</organism>
<evidence type="ECO:0000256" key="1">
    <source>
        <dbReference type="SAM" id="MobiDB-lite"/>
    </source>
</evidence>
<proteinExistence type="predicted"/>
<comment type="caution">
    <text evidence="2">The sequence shown here is derived from an EMBL/GenBank/DDBJ whole genome shotgun (WGS) entry which is preliminary data.</text>
</comment>
<gene>
    <name evidence="2" type="ORF">HDA43_003171</name>
</gene>
<keyword evidence="3" id="KW-1185">Reference proteome</keyword>
<feature type="compositionally biased region" description="Low complexity" evidence="1">
    <location>
        <begin position="8"/>
        <end position="18"/>
    </location>
</feature>
<dbReference type="AlphaFoldDB" id="A0A852UUN1"/>
<dbReference type="Proteomes" id="UP000576393">
    <property type="component" value="Unassembled WGS sequence"/>
</dbReference>
<evidence type="ECO:0000313" key="3">
    <source>
        <dbReference type="Proteomes" id="UP000576393"/>
    </source>
</evidence>
<dbReference type="Pfam" id="PF12261">
    <property type="entry name" value="T_hemolysin"/>
    <property type="match status" value="1"/>
</dbReference>
<dbReference type="InterPro" id="IPR022050">
    <property type="entry name" value="T_hemolysin"/>
</dbReference>
<protein>
    <recommendedName>
        <fullName evidence="4">Thermostable hemolysin</fullName>
    </recommendedName>
</protein>
<name>A0A852UUN1_9ACTN</name>
<accession>A0A852UUN1</accession>
<evidence type="ECO:0000313" key="2">
    <source>
        <dbReference type="EMBL" id="NYF41012.1"/>
    </source>
</evidence>
<evidence type="ECO:0008006" key="4">
    <source>
        <dbReference type="Google" id="ProtNLM"/>
    </source>
</evidence>